<reference evidence="3" key="1">
    <citation type="submission" date="2023-07" db="EMBL/GenBank/DDBJ databases">
        <title>Sequencing the genomes of 1000 actinobacteria strains.</title>
        <authorList>
            <person name="Klenk H.-P."/>
        </authorList>
    </citation>
    <scope>NUCLEOTIDE SEQUENCE</scope>
    <source>
        <strain evidence="3">DSM 44707</strain>
    </source>
</reference>
<dbReference type="EMBL" id="JAVDYB010000001">
    <property type="protein sequence ID" value="MDR7277415.1"/>
    <property type="molecule type" value="Genomic_DNA"/>
</dbReference>
<proteinExistence type="predicted"/>
<evidence type="ECO:0000313" key="4">
    <source>
        <dbReference type="Proteomes" id="UP001183643"/>
    </source>
</evidence>
<keyword evidence="1" id="KW-0413">Isomerase</keyword>
<dbReference type="SUPFAM" id="SSF55331">
    <property type="entry name" value="Tautomerase/MIF"/>
    <property type="match status" value="1"/>
</dbReference>
<dbReference type="Gene3D" id="3.30.429.10">
    <property type="entry name" value="Macrophage Migration Inhibitory Factor"/>
    <property type="match status" value="1"/>
</dbReference>
<dbReference type="InterPro" id="IPR014347">
    <property type="entry name" value="Tautomerase/MIF_sf"/>
</dbReference>
<protein>
    <submittedName>
        <fullName evidence="3">Phenylpyruvate tautomerase PptA (4-oxalocrotonate tautomerase family)</fullName>
    </submittedName>
</protein>
<evidence type="ECO:0000313" key="3">
    <source>
        <dbReference type="EMBL" id="MDR7277415.1"/>
    </source>
</evidence>
<dbReference type="InterPro" id="IPR004370">
    <property type="entry name" value="4-OT-like_dom"/>
</dbReference>
<dbReference type="RefSeq" id="WP_310369697.1">
    <property type="nucleotide sequence ID" value="NZ_JAVDYB010000001.1"/>
</dbReference>
<organism evidence="3 4">
    <name type="scientific">Catenuloplanes atrovinosus</name>
    <dbReference type="NCBI Taxonomy" id="137266"/>
    <lineage>
        <taxon>Bacteria</taxon>
        <taxon>Bacillati</taxon>
        <taxon>Actinomycetota</taxon>
        <taxon>Actinomycetes</taxon>
        <taxon>Micromonosporales</taxon>
        <taxon>Micromonosporaceae</taxon>
        <taxon>Catenuloplanes</taxon>
    </lineage>
</organism>
<comment type="caution">
    <text evidence="3">The sequence shown here is derived from an EMBL/GenBank/DDBJ whole genome shotgun (WGS) entry which is preliminary data.</text>
</comment>
<sequence length="123" mass="12530">MPHLSVDVLESDLAGRESALIARLTDAVAEVYGPWARDIAVVRLNGVPAGRWGIGGVPATAPAPAVTFGIKEAAFGRPEMIAALASGVTDAIAGVLGDHVRDGVTIDFIGSREGRSASGGKIQ</sequence>
<accession>A0AAE3YPQ6</accession>
<feature type="domain" description="4-oxalocrotonate tautomerase-like" evidence="2">
    <location>
        <begin position="2"/>
        <end position="58"/>
    </location>
</feature>
<dbReference type="AlphaFoldDB" id="A0AAE3YPQ6"/>
<name>A0AAE3YPQ6_9ACTN</name>
<evidence type="ECO:0000259" key="2">
    <source>
        <dbReference type="Pfam" id="PF01361"/>
    </source>
</evidence>
<keyword evidence="4" id="KW-1185">Reference proteome</keyword>
<evidence type="ECO:0000256" key="1">
    <source>
        <dbReference type="ARBA" id="ARBA00023235"/>
    </source>
</evidence>
<dbReference type="Proteomes" id="UP001183643">
    <property type="component" value="Unassembled WGS sequence"/>
</dbReference>
<dbReference type="Pfam" id="PF01361">
    <property type="entry name" value="Tautomerase"/>
    <property type="match status" value="1"/>
</dbReference>
<gene>
    <name evidence="3" type="ORF">J2S41_004193</name>
</gene>
<dbReference type="GO" id="GO:0016853">
    <property type="term" value="F:isomerase activity"/>
    <property type="evidence" value="ECO:0007669"/>
    <property type="project" value="UniProtKB-KW"/>
</dbReference>